<reference evidence="4 5" key="1">
    <citation type="submission" date="2024-06" db="EMBL/GenBank/DDBJ databases">
        <title>The Natural Products Discovery Center: Release of the First 8490 Sequenced Strains for Exploring Actinobacteria Biosynthetic Diversity.</title>
        <authorList>
            <person name="Kalkreuter E."/>
            <person name="Kautsar S.A."/>
            <person name="Yang D."/>
            <person name="Bader C.D."/>
            <person name="Teijaro C.N."/>
            <person name="Fluegel L."/>
            <person name="Davis C.M."/>
            <person name="Simpson J.R."/>
            <person name="Lauterbach L."/>
            <person name="Steele A.D."/>
            <person name="Gui C."/>
            <person name="Meng S."/>
            <person name="Li G."/>
            <person name="Viehrig K."/>
            <person name="Ye F."/>
            <person name="Su P."/>
            <person name="Kiefer A.F."/>
            <person name="Nichols A."/>
            <person name="Cepeda A.J."/>
            <person name="Yan W."/>
            <person name="Fan B."/>
            <person name="Jiang Y."/>
            <person name="Adhikari A."/>
            <person name="Zheng C.-J."/>
            <person name="Schuster L."/>
            <person name="Cowan T.M."/>
            <person name="Smanski M.J."/>
            <person name="Chevrette M.G."/>
            <person name="De Carvalho L.P.S."/>
            <person name="Shen B."/>
        </authorList>
    </citation>
    <scope>NUCLEOTIDE SEQUENCE [LARGE SCALE GENOMIC DNA]</scope>
    <source>
        <strain evidence="4 5">NPDC000837</strain>
    </source>
</reference>
<proteinExistence type="predicted"/>
<keyword evidence="2" id="KW-0812">Transmembrane</keyword>
<organism evidence="4 5">
    <name type="scientific">Streptomyces xantholiticus</name>
    <dbReference type="NCBI Taxonomy" id="68285"/>
    <lineage>
        <taxon>Bacteria</taxon>
        <taxon>Bacillati</taxon>
        <taxon>Actinomycetota</taxon>
        <taxon>Actinomycetes</taxon>
        <taxon>Kitasatosporales</taxon>
        <taxon>Streptomycetaceae</taxon>
        <taxon>Streptomyces</taxon>
    </lineage>
</organism>
<feature type="transmembrane region" description="Helical" evidence="2">
    <location>
        <begin position="20"/>
        <end position="40"/>
    </location>
</feature>
<dbReference type="Pfam" id="PF07811">
    <property type="entry name" value="TadE"/>
    <property type="match status" value="1"/>
</dbReference>
<dbReference type="InterPro" id="IPR012495">
    <property type="entry name" value="TadE-like_dom"/>
</dbReference>
<dbReference type="InterPro" id="IPR049790">
    <property type="entry name" value="Rv3655c/TadE"/>
</dbReference>
<sequence length="242" mass="24074">MRSSEASRAADGRDRGSVTAEAAVAVPALVLFVMALVWALTAAAAQIQCVDAARAGARAAARSEPRAAALAAARSAAPNGSVVTLTRSGDLWRVHVESDTPGPGALALTLSAEAVALAEDTVGQQAEAAAPGAVVRDAGEERGAGDRAGTSVVRAVAGEEFSAPGAVRAPIVASERLLVPASRAAPAPDAGRSGCREPTLHAGGDRGGSRSGTGPDRFVGVPAGLERPRPRPGTAVTVEVMP</sequence>
<protein>
    <submittedName>
        <fullName evidence="4">TadE family type IV pilus minor pilin</fullName>
    </submittedName>
</protein>
<dbReference type="Proteomes" id="UP001445472">
    <property type="component" value="Unassembled WGS sequence"/>
</dbReference>
<keyword evidence="2" id="KW-1133">Transmembrane helix</keyword>
<feature type="compositionally biased region" description="Basic and acidic residues" evidence="1">
    <location>
        <begin position="194"/>
        <end position="208"/>
    </location>
</feature>
<feature type="region of interest" description="Disordered" evidence="1">
    <location>
        <begin position="127"/>
        <end position="148"/>
    </location>
</feature>
<evidence type="ECO:0000259" key="3">
    <source>
        <dbReference type="Pfam" id="PF07811"/>
    </source>
</evidence>
<accession>A0ABV1US41</accession>
<evidence type="ECO:0000256" key="2">
    <source>
        <dbReference type="SAM" id="Phobius"/>
    </source>
</evidence>
<keyword evidence="5" id="KW-1185">Reference proteome</keyword>
<feature type="domain" description="TadE-like" evidence="3">
    <location>
        <begin position="16"/>
        <end position="58"/>
    </location>
</feature>
<comment type="caution">
    <text evidence="4">The sequence shown here is derived from an EMBL/GenBank/DDBJ whole genome shotgun (WGS) entry which is preliminary data.</text>
</comment>
<dbReference type="NCBIfam" id="NF041390">
    <property type="entry name" value="TadE_Rv3655c"/>
    <property type="match status" value="1"/>
</dbReference>
<evidence type="ECO:0000256" key="1">
    <source>
        <dbReference type="SAM" id="MobiDB-lite"/>
    </source>
</evidence>
<evidence type="ECO:0000313" key="5">
    <source>
        <dbReference type="Proteomes" id="UP001445472"/>
    </source>
</evidence>
<gene>
    <name evidence="4" type="ORF">ABT276_09625</name>
</gene>
<feature type="region of interest" description="Disordered" evidence="1">
    <location>
        <begin position="182"/>
        <end position="242"/>
    </location>
</feature>
<name>A0ABV1US41_9ACTN</name>
<evidence type="ECO:0000313" key="4">
    <source>
        <dbReference type="EMBL" id="MER6613626.1"/>
    </source>
</evidence>
<keyword evidence="2" id="KW-0472">Membrane</keyword>
<dbReference type="EMBL" id="JBEPBX010000006">
    <property type="protein sequence ID" value="MER6613626.1"/>
    <property type="molecule type" value="Genomic_DNA"/>
</dbReference>